<dbReference type="PANTHER" id="PTHR20982">
    <property type="entry name" value="RIBOSOME RECYCLING FACTOR"/>
    <property type="match status" value="1"/>
</dbReference>
<dbReference type="InterPro" id="IPR002661">
    <property type="entry name" value="Ribosome_recyc_fac"/>
</dbReference>
<evidence type="ECO:0000256" key="3">
    <source>
        <dbReference type="ARBA" id="ARBA00022490"/>
    </source>
</evidence>
<feature type="region of interest" description="Disordered" evidence="6">
    <location>
        <begin position="1"/>
        <end position="23"/>
    </location>
</feature>
<organism evidence="8 9">
    <name type="scientific">Atopococcus tabaci</name>
    <dbReference type="NCBI Taxonomy" id="269774"/>
    <lineage>
        <taxon>Bacteria</taxon>
        <taxon>Bacillati</taxon>
        <taxon>Bacillota</taxon>
        <taxon>Bacilli</taxon>
        <taxon>Lactobacillales</taxon>
        <taxon>Carnobacteriaceae</taxon>
        <taxon>Atopococcus</taxon>
    </lineage>
</organism>
<keyword evidence="3 5" id="KW-0963">Cytoplasm</keyword>
<evidence type="ECO:0000256" key="5">
    <source>
        <dbReference type="HAMAP-Rule" id="MF_00040"/>
    </source>
</evidence>
<comment type="subcellular location">
    <subcellularLocation>
        <location evidence="1 5">Cytoplasm</location>
    </subcellularLocation>
</comment>
<evidence type="ECO:0000259" key="7">
    <source>
        <dbReference type="Pfam" id="PF01765"/>
    </source>
</evidence>
<comment type="caution">
    <text evidence="8">The sequence shown here is derived from an EMBL/GenBank/DDBJ whole genome shotgun (WGS) entry which is preliminary data.</text>
</comment>
<evidence type="ECO:0000313" key="9">
    <source>
        <dbReference type="Proteomes" id="UP001171751"/>
    </source>
</evidence>
<dbReference type="NCBIfam" id="TIGR00496">
    <property type="entry name" value="frr"/>
    <property type="match status" value="1"/>
</dbReference>
<evidence type="ECO:0000256" key="2">
    <source>
        <dbReference type="ARBA" id="ARBA00005912"/>
    </source>
</evidence>
<dbReference type="InterPro" id="IPR023584">
    <property type="entry name" value="Ribosome_recyc_fac_dom"/>
</dbReference>
<dbReference type="Proteomes" id="UP001171751">
    <property type="component" value="Unassembled WGS sequence"/>
</dbReference>
<evidence type="ECO:0000256" key="6">
    <source>
        <dbReference type="SAM" id="MobiDB-lite"/>
    </source>
</evidence>
<evidence type="ECO:0000313" key="8">
    <source>
        <dbReference type="EMBL" id="MDO5456748.1"/>
    </source>
</evidence>
<dbReference type="Gene3D" id="3.30.1360.40">
    <property type="match status" value="1"/>
</dbReference>
<reference evidence="8" key="1">
    <citation type="submission" date="2023-07" db="EMBL/GenBank/DDBJ databases">
        <title>Between Cages and Wild: Unraveling the Impact of Captivity on Animal Microbiomes and Antimicrobial Resistance.</title>
        <authorList>
            <person name="Schmartz G.P."/>
            <person name="Rehner J."/>
            <person name="Schuff M.J."/>
            <person name="Becker S.L."/>
            <person name="Kravczyk M."/>
            <person name="Gurevich A."/>
            <person name="Francke R."/>
            <person name="Mueller R."/>
            <person name="Keller V."/>
            <person name="Keller A."/>
        </authorList>
    </citation>
    <scope>NUCLEOTIDE SEQUENCE</scope>
    <source>
        <strain evidence="8">S39M_St_73</strain>
    </source>
</reference>
<dbReference type="GO" id="GO:0005737">
    <property type="term" value="C:cytoplasm"/>
    <property type="evidence" value="ECO:0007669"/>
    <property type="project" value="UniProtKB-SubCell"/>
</dbReference>
<dbReference type="HAMAP" id="MF_00040">
    <property type="entry name" value="RRF"/>
    <property type="match status" value="1"/>
</dbReference>
<dbReference type="GO" id="GO:0006415">
    <property type="term" value="P:translational termination"/>
    <property type="evidence" value="ECO:0007669"/>
    <property type="project" value="UniProtKB-UniRule"/>
</dbReference>
<dbReference type="EMBL" id="JAUNQW010000001">
    <property type="protein sequence ID" value="MDO5456748.1"/>
    <property type="molecule type" value="Genomic_DNA"/>
</dbReference>
<evidence type="ECO:0000256" key="1">
    <source>
        <dbReference type="ARBA" id="ARBA00004496"/>
    </source>
</evidence>
<keyword evidence="9" id="KW-1185">Reference proteome</keyword>
<dbReference type="PANTHER" id="PTHR20982:SF3">
    <property type="entry name" value="MITOCHONDRIAL RIBOSOME RECYCLING FACTOR PSEUDO 1"/>
    <property type="match status" value="1"/>
</dbReference>
<dbReference type="CDD" id="cd00520">
    <property type="entry name" value="RRF"/>
    <property type="match status" value="1"/>
</dbReference>
<keyword evidence="4 5" id="KW-0648">Protein biosynthesis</keyword>
<evidence type="ECO:0000256" key="4">
    <source>
        <dbReference type="ARBA" id="ARBA00022917"/>
    </source>
</evidence>
<feature type="domain" description="Ribosome recycling factor" evidence="7">
    <location>
        <begin position="20"/>
        <end position="183"/>
    </location>
</feature>
<feature type="compositionally biased region" description="Basic and acidic residues" evidence="6">
    <location>
        <begin position="9"/>
        <end position="21"/>
    </location>
</feature>
<dbReference type="AlphaFoldDB" id="A0AA43RM01"/>
<accession>A0AA43RM01</accession>
<dbReference type="Gene3D" id="1.10.132.20">
    <property type="entry name" value="Ribosome-recycling factor"/>
    <property type="match status" value="1"/>
</dbReference>
<name>A0AA43RM01_9LACT</name>
<protein>
    <recommendedName>
        <fullName evidence="5">Ribosome-recycling factor</fullName>
        <shortName evidence="5">RRF</shortName>
    </recommendedName>
    <alternativeName>
        <fullName evidence="5">Ribosome-releasing factor</fullName>
    </alternativeName>
</protein>
<sequence length="185" mass="20837">MSNQLLNETKNRMSKSEESLRSELSTLRAGNANPNLLNHITVDYYGVQTPVNQLAQVAVPEARMITVKPYDKGALGDIERAIQVSDLGIAPQNDGELIRLSIPQLTEERRKELAKKVGEYSENAKISVRNIRRDAMDQVKNDEKSGSITEDELRQYEKQIQDITDQSVGNIDQIAKEKEEELLTV</sequence>
<dbReference type="SUPFAM" id="SSF55194">
    <property type="entry name" value="Ribosome recycling factor, RRF"/>
    <property type="match status" value="1"/>
</dbReference>
<comment type="function">
    <text evidence="5">Responsible for the release of ribosomes from messenger RNA at the termination of protein biosynthesis. May increase the efficiency of translation by recycling ribosomes from one round of translation to another.</text>
</comment>
<dbReference type="FunFam" id="3.30.1360.40:FF:000001">
    <property type="entry name" value="Ribosome-recycling factor"/>
    <property type="match status" value="1"/>
</dbReference>
<dbReference type="FunFam" id="1.10.132.20:FF:000001">
    <property type="entry name" value="Ribosome-recycling factor"/>
    <property type="match status" value="1"/>
</dbReference>
<proteinExistence type="inferred from homology"/>
<gene>
    <name evidence="5 8" type="primary">frr</name>
    <name evidence="8" type="ORF">Q4F26_00245</name>
</gene>
<dbReference type="GO" id="GO:0043023">
    <property type="term" value="F:ribosomal large subunit binding"/>
    <property type="evidence" value="ECO:0007669"/>
    <property type="project" value="TreeGrafter"/>
</dbReference>
<dbReference type="InterPro" id="IPR036191">
    <property type="entry name" value="RRF_sf"/>
</dbReference>
<comment type="similarity">
    <text evidence="2 5">Belongs to the RRF family.</text>
</comment>
<dbReference type="Pfam" id="PF01765">
    <property type="entry name" value="RRF"/>
    <property type="match status" value="1"/>
</dbReference>